<evidence type="ECO:0000256" key="1">
    <source>
        <dbReference type="ARBA" id="ARBA00012687"/>
    </source>
</evidence>
<gene>
    <name evidence="8" type="primary">lpxB</name>
    <name evidence="8" type="ORF">SCFA_800006</name>
</gene>
<keyword evidence="4 8" id="KW-0328">Glycosyltransferase</keyword>
<proteinExistence type="predicted"/>
<evidence type="ECO:0000313" key="8">
    <source>
        <dbReference type="EMBL" id="VFU18342.1"/>
    </source>
</evidence>
<evidence type="ECO:0000256" key="5">
    <source>
        <dbReference type="ARBA" id="ARBA00022679"/>
    </source>
</evidence>
<dbReference type="Gene3D" id="3.40.50.2000">
    <property type="entry name" value="Glycogen Phosphorylase B"/>
    <property type="match status" value="1"/>
</dbReference>
<keyword evidence="6" id="KW-0443">Lipid metabolism</keyword>
<dbReference type="Pfam" id="PF02684">
    <property type="entry name" value="LpxB"/>
    <property type="match status" value="1"/>
</dbReference>
<dbReference type="GO" id="GO:0016020">
    <property type="term" value="C:membrane"/>
    <property type="evidence" value="ECO:0007669"/>
    <property type="project" value="GOC"/>
</dbReference>
<dbReference type="AlphaFoldDB" id="A0A485M6C8"/>
<name>A0A485M6C8_9ZZZZ</name>
<dbReference type="SUPFAM" id="SSF53756">
    <property type="entry name" value="UDP-Glycosyltransferase/glycogen phosphorylase"/>
    <property type="match status" value="1"/>
</dbReference>
<evidence type="ECO:0000256" key="2">
    <source>
        <dbReference type="ARBA" id="ARBA00022516"/>
    </source>
</evidence>
<evidence type="ECO:0000256" key="7">
    <source>
        <dbReference type="ARBA" id="ARBA00048975"/>
    </source>
</evidence>
<keyword evidence="3" id="KW-0441">Lipid A biosynthesis</keyword>
<evidence type="ECO:0000256" key="3">
    <source>
        <dbReference type="ARBA" id="ARBA00022556"/>
    </source>
</evidence>
<evidence type="ECO:0000256" key="4">
    <source>
        <dbReference type="ARBA" id="ARBA00022676"/>
    </source>
</evidence>
<dbReference type="GO" id="GO:0008915">
    <property type="term" value="F:lipid-A-disaccharide synthase activity"/>
    <property type="evidence" value="ECO:0007669"/>
    <property type="project" value="UniProtKB-EC"/>
</dbReference>
<sequence length="362" mass="40459">MTSISVCMVAGEASADRHAAAVIRELKRILPEVEVFGMGGPAMAEAGMECLYGMEQFSVMGFSDVLPRIRQIHSVYRELCDEVLKRRPQVVVPVDLPDFNMRLAGRLKRSGLKILYYIAPQAWAWRKYRARTLARITDGLAVIFPFEEAFFSSYGVNARYVGHPFMEEHSAGAAGGTWPPGRIALLPGSRMHEIRTILPVMIEAKRIVQKRHPHITWHLPVAAGIDPAAVQSLADPDVELHSSLTQADLAVVKSGTSSFEMALKGVPEVICYRTSGLNYRLARAFVRIDYIGMPNIILGRRAVPELIQNDLTPERLAREVLEIIEDRQRYERMQQSFDEMRRMLGNASPSKGVATWIADMAG</sequence>
<dbReference type="PANTHER" id="PTHR30372:SF4">
    <property type="entry name" value="LIPID-A-DISACCHARIDE SYNTHASE, MITOCHONDRIAL-RELATED"/>
    <property type="match status" value="1"/>
</dbReference>
<organism evidence="8">
    <name type="scientific">anaerobic digester metagenome</name>
    <dbReference type="NCBI Taxonomy" id="1263854"/>
    <lineage>
        <taxon>unclassified sequences</taxon>
        <taxon>metagenomes</taxon>
        <taxon>ecological metagenomes</taxon>
    </lineage>
</organism>
<dbReference type="EC" id="2.4.1.182" evidence="1"/>
<dbReference type="EMBL" id="CAADRM010000148">
    <property type="protein sequence ID" value="VFU18342.1"/>
    <property type="molecule type" value="Genomic_DNA"/>
</dbReference>
<protein>
    <recommendedName>
        <fullName evidence="1">lipid-A-disaccharide synthase</fullName>
        <ecNumber evidence="1">2.4.1.182</ecNumber>
    </recommendedName>
</protein>
<evidence type="ECO:0000256" key="6">
    <source>
        <dbReference type="ARBA" id="ARBA00023098"/>
    </source>
</evidence>
<accession>A0A485M6C8</accession>
<reference evidence="8" key="1">
    <citation type="submission" date="2019-03" db="EMBL/GenBank/DDBJ databases">
        <authorList>
            <person name="Hao L."/>
        </authorList>
    </citation>
    <scope>NUCLEOTIDE SEQUENCE</scope>
</reference>
<dbReference type="GO" id="GO:0005543">
    <property type="term" value="F:phospholipid binding"/>
    <property type="evidence" value="ECO:0007669"/>
    <property type="project" value="TreeGrafter"/>
</dbReference>
<dbReference type="PANTHER" id="PTHR30372">
    <property type="entry name" value="LIPID-A-DISACCHARIDE SYNTHASE"/>
    <property type="match status" value="1"/>
</dbReference>
<dbReference type="GO" id="GO:0009245">
    <property type="term" value="P:lipid A biosynthetic process"/>
    <property type="evidence" value="ECO:0007669"/>
    <property type="project" value="UniProtKB-KW"/>
</dbReference>
<dbReference type="NCBIfam" id="TIGR00215">
    <property type="entry name" value="lpxB"/>
    <property type="match status" value="1"/>
</dbReference>
<keyword evidence="5 8" id="KW-0808">Transferase</keyword>
<keyword evidence="2" id="KW-0444">Lipid biosynthesis</keyword>
<dbReference type="InterPro" id="IPR003835">
    <property type="entry name" value="Glyco_trans_19"/>
</dbReference>
<comment type="catalytic activity">
    <reaction evidence="7">
        <text>a lipid X + a UDP-2-N,3-O-bis[(3R)-3-hydroxyacyl]-alpha-D-glucosamine = a lipid A disaccharide + UDP + H(+)</text>
        <dbReference type="Rhea" id="RHEA:67828"/>
        <dbReference type="ChEBI" id="CHEBI:15378"/>
        <dbReference type="ChEBI" id="CHEBI:58223"/>
        <dbReference type="ChEBI" id="CHEBI:137748"/>
        <dbReference type="ChEBI" id="CHEBI:176338"/>
        <dbReference type="ChEBI" id="CHEBI:176343"/>
        <dbReference type="EC" id="2.4.1.182"/>
    </reaction>
</comment>